<evidence type="ECO:0000256" key="3">
    <source>
        <dbReference type="ARBA" id="ARBA00022490"/>
    </source>
</evidence>
<feature type="domain" description="Rho-GAP" evidence="6">
    <location>
        <begin position="25"/>
        <end position="245"/>
    </location>
</feature>
<feature type="compositionally biased region" description="Low complexity" evidence="5">
    <location>
        <begin position="401"/>
        <end position="432"/>
    </location>
</feature>
<feature type="compositionally biased region" description="Low complexity" evidence="5">
    <location>
        <begin position="167"/>
        <end position="184"/>
    </location>
</feature>
<dbReference type="Proteomes" id="UP000001064">
    <property type="component" value="Unassembled WGS sequence"/>
</dbReference>
<sequence>MRRVKSFWRKDTKANLKFNSKPSNVSTSSNFSTLNPNNPKVPNIIKQTIAYIEEYALHEKGLFRIFDNQANVNSLKIAFEKYESIDLSKISSPHVVTSVLKLYLRELPEPLCTFNSYEALIASYIISDPEMRLSVIKSIIQKIVPHHYVVLDYLMAFLYRISNNQNGENGENENSNNNNNSDDQQVPHQQKLIDLKHNLDSSNLAMIFAPTLLKSKSETPENLIADSPRSSKIIKILIDNYSKIFEKDPFTGDSIHVNPLKPFFEEDYLLSSKYETINLDREIAGIFEEEDELSKSMGGFTCDSSGILSKTSCGENGTSDLNSSSVVSPSAISGKSRPSLFQVFGQNQPSIAAAGIVSYNGSRLSVISNDSSASSPDISHDIDDEEEEELKKPNYNELLQNNESNNNSNSNNNNNNVNNNNNDSTTTTTTSTSITNNKEIEFKIQVIKELIDKTIVELENEFIQLGKELQDNLSFQEIVLVASSLKSIMNILVDGPDVDTQVVSSFELDNTMVSTDDQQIKRLEVLKNAMLQKINNSIPSLLLELKEEASSLISQEDIEKDICLVDLITIMRTLKAVNDVLDFFFSKWCTIGTISTSPQNQSPVLNQKHPQQSQQQPQQQSQQLSSSPKQQHQLSSSPSSQPSTLSSSQQQLLLKQQQQKEKEQKEKELQQKEKDKVIIDNLDEREFIIIIQPKEEDIIQNVLDIDMVLFEAEETLMGITSKSELIYIAKVVQNIQKIVRLPIGMPGSFDEIPPPKINTLKITPKHKLAPLVSVVYVLIKEIRDQIIQFREDFEKLKNKNSSQTYSSKDLVYYQQRLLDLWRLLSKLPAFNTYKTSHRNRQEISQKNCQYMRETIESTLKKLEPIFNQLKDDINSKNEISLDSLMLISRSVTKIRKLFEESQLYQRTSIKFAPFTLSKSNQSISLSAETLSISQQPLSPTTINDKISTLKNLTSSIIDQILLRFNQIEDHFNNINQENYLFEIINILKLVITNFKDIKNLNLK</sequence>
<proteinExistence type="predicted"/>
<evidence type="ECO:0000313" key="8">
    <source>
        <dbReference type="Proteomes" id="UP000001064"/>
    </source>
</evidence>
<name>F1A302_DICPU</name>
<dbReference type="CDD" id="cd00159">
    <property type="entry name" value="RhoGAP"/>
    <property type="match status" value="1"/>
</dbReference>
<dbReference type="GO" id="GO:0005737">
    <property type="term" value="C:cytoplasm"/>
    <property type="evidence" value="ECO:0000318"/>
    <property type="project" value="GO_Central"/>
</dbReference>
<accession>F1A302</accession>
<organism evidence="7 8">
    <name type="scientific">Dictyostelium purpureum</name>
    <name type="common">Slime mold</name>
    <dbReference type="NCBI Taxonomy" id="5786"/>
    <lineage>
        <taxon>Eukaryota</taxon>
        <taxon>Amoebozoa</taxon>
        <taxon>Evosea</taxon>
        <taxon>Eumycetozoa</taxon>
        <taxon>Dictyostelia</taxon>
        <taxon>Dictyosteliales</taxon>
        <taxon>Dictyosteliaceae</taxon>
        <taxon>Dictyostelium</taxon>
    </lineage>
</organism>
<dbReference type="GO" id="GO:0005886">
    <property type="term" value="C:plasma membrane"/>
    <property type="evidence" value="ECO:0000318"/>
    <property type="project" value="GO_Central"/>
</dbReference>
<dbReference type="SUPFAM" id="SSF48350">
    <property type="entry name" value="GTPase activation domain, GAP"/>
    <property type="match status" value="1"/>
</dbReference>
<keyword evidence="8" id="KW-1185">Reference proteome</keyword>
<dbReference type="FunFam" id="1.10.555.10:FF:000120">
    <property type="entry name" value="Rho GTPase-activating protein gacN"/>
    <property type="match status" value="1"/>
</dbReference>
<dbReference type="PANTHER" id="PTHR23176">
    <property type="entry name" value="RHO/RAC/CDC GTPASE-ACTIVATING PROTEIN"/>
    <property type="match status" value="1"/>
</dbReference>
<dbReference type="KEGG" id="dpp:DICPUDRAFT_158993"/>
<feature type="compositionally biased region" description="Low complexity" evidence="5">
    <location>
        <begin position="607"/>
        <end position="657"/>
    </location>
</feature>
<evidence type="ECO:0000256" key="4">
    <source>
        <dbReference type="ARBA" id="ARBA00037092"/>
    </source>
</evidence>
<gene>
    <name evidence="7" type="ORF">DICPUDRAFT_158993</name>
</gene>
<dbReference type="eggNOG" id="KOG1450">
    <property type="taxonomic scope" value="Eukaryota"/>
</dbReference>
<evidence type="ECO:0000313" key="7">
    <source>
        <dbReference type="EMBL" id="EGC29435.1"/>
    </source>
</evidence>
<dbReference type="VEuPathDB" id="AmoebaDB:DICPUDRAFT_158993"/>
<feature type="compositionally biased region" description="Basic and acidic residues" evidence="5">
    <location>
        <begin position="658"/>
        <end position="672"/>
    </location>
</feature>
<dbReference type="GO" id="GO:0007264">
    <property type="term" value="P:small GTPase-mediated signal transduction"/>
    <property type="evidence" value="ECO:0000318"/>
    <property type="project" value="GO_Central"/>
</dbReference>
<reference evidence="8" key="1">
    <citation type="journal article" date="2011" name="Genome Biol.">
        <title>Comparative genomics of the social amoebae Dictyostelium discoideum and Dictyostelium purpureum.</title>
        <authorList>
            <consortium name="US DOE Joint Genome Institute (JGI-PGF)"/>
            <person name="Sucgang R."/>
            <person name="Kuo A."/>
            <person name="Tian X."/>
            <person name="Salerno W."/>
            <person name="Parikh A."/>
            <person name="Feasley C.L."/>
            <person name="Dalin E."/>
            <person name="Tu H."/>
            <person name="Huang E."/>
            <person name="Barry K."/>
            <person name="Lindquist E."/>
            <person name="Shapiro H."/>
            <person name="Bruce D."/>
            <person name="Schmutz J."/>
            <person name="Salamov A."/>
            <person name="Fey P."/>
            <person name="Gaudet P."/>
            <person name="Anjard C."/>
            <person name="Babu M.M."/>
            <person name="Basu S."/>
            <person name="Bushmanova Y."/>
            <person name="van der Wel H."/>
            <person name="Katoh-Kurasawa M."/>
            <person name="Dinh C."/>
            <person name="Coutinho P.M."/>
            <person name="Saito T."/>
            <person name="Elias M."/>
            <person name="Schaap P."/>
            <person name="Kay R.R."/>
            <person name="Henrissat B."/>
            <person name="Eichinger L."/>
            <person name="Rivero F."/>
            <person name="Putnam N.H."/>
            <person name="West C.M."/>
            <person name="Loomis W.F."/>
            <person name="Chisholm R.L."/>
            <person name="Shaulsky G."/>
            <person name="Strassmann J.E."/>
            <person name="Queller D.C."/>
            <person name="Kuspa A."/>
            <person name="Grigoriev I.V."/>
        </authorList>
    </citation>
    <scope>NUCLEOTIDE SEQUENCE [LARGE SCALE GENOMIC DNA]</scope>
    <source>
        <strain evidence="8">QSDP1</strain>
    </source>
</reference>
<dbReference type="InterPro" id="IPR008936">
    <property type="entry name" value="Rho_GTPase_activation_prot"/>
</dbReference>
<keyword evidence="2" id="KW-0343">GTPase activation</keyword>
<dbReference type="PROSITE" id="PS50238">
    <property type="entry name" value="RHOGAP"/>
    <property type="match status" value="1"/>
</dbReference>
<protein>
    <recommendedName>
        <fullName evidence="6">Rho-GAP domain-containing protein</fullName>
    </recommendedName>
</protein>
<dbReference type="FunCoup" id="F1A302">
    <property type="interactions" value="401"/>
</dbReference>
<comment type="function">
    <text evidence="4">Rho GTPase-activating protein involved in the signal transduction pathway.</text>
</comment>
<feature type="compositionally biased region" description="Low complexity" evidence="5">
    <location>
        <begin position="368"/>
        <end position="377"/>
    </location>
</feature>
<dbReference type="InterPro" id="IPR000198">
    <property type="entry name" value="RhoGAP_dom"/>
</dbReference>
<dbReference type="OrthoDB" id="19380at2759"/>
<dbReference type="RefSeq" id="XP_003294046.1">
    <property type="nucleotide sequence ID" value="XM_003293998.1"/>
</dbReference>
<dbReference type="EMBL" id="GL871433">
    <property type="protein sequence ID" value="EGC29435.1"/>
    <property type="molecule type" value="Genomic_DNA"/>
</dbReference>
<dbReference type="GO" id="GO:0005096">
    <property type="term" value="F:GTPase activator activity"/>
    <property type="evidence" value="ECO:0000318"/>
    <property type="project" value="GO_Central"/>
</dbReference>
<feature type="region of interest" description="Disordered" evidence="5">
    <location>
        <begin position="368"/>
        <end position="432"/>
    </location>
</feature>
<dbReference type="SMART" id="SM00324">
    <property type="entry name" value="RhoGAP"/>
    <property type="match status" value="1"/>
</dbReference>
<feature type="region of interest" description="Disordered" evidence="5">
    <location>
        <begin position="599"/>
        <end position="672"/>
    </location>
</feature>
<keyword evidence="3" id="KW-0963">Cytoplasm</keyword>
<dbReference type="OMA" id="LITIMRT"/>
<evidence type="ECO:0000256" key="2">
    <source>
        <dbReference type="ARBA" id="ARBA00022468"/>
    </source>
</evidence>
<dbReference type="PANTHER" id="PTHR23176:SF11">
    <property type="entry name" value="RHOGAP DOMAIN-CONTAINING PROTEIN"/>
    <property type="match status" value="1"/>
</dbReference>
<evidence type="ECO:0000256" key="5">
    <source>
        <dbReference type="SAM" id="MobiDB-lite"/>
    </source>
</evidence>
<evidence type="ECO:0000256" key="1">
    <source>
        <dbReference type="ARBA" id="ARBA00004496"/>
    </source>
</evidence>
<feature type="region of interest" description="Disordered" evidence="5">
    <location>
        <begin position="167"/>
        <end position="186"/>
    </location>
</feature>
<evidence type="ECO:0000259" key="6">
    <source>
        <dbReference type="PROSITE" id="PS50238"/>
    </source>
</evidence>
<dbReference type="GeneID" id="10505360"/>
<dbReference type="AlphaFoldDB" id="F1A302"/>
<comment type="subcellular location">
    <subcellularLocation>
        <location evidence="1">Cytoplasm</location>
    </subcellularLocation>
</comment>
<dbReference type="InParanoid" id="F1A302"/>
<dbReference type="Gene3D" id="1.10.555.10">
    <property type="entry name" value="Rho GTPase activation protein"/>
    <property type="match status" value="1"/>
</dbReference>
<dbReference type="InterPro" id="IPR050729">
    <property type="entry name" value="Rho-GAP"/>
</dbReference>
<dbReference type="Pfam" id="PF00620">
    <property type="entry name" value="RhoGAP"/>
    <property type="match status" value="1"/>
</dbReference>